<feature type="non-terminal residue" evidence="1">
    <location>
        <position position="1"/>
    </location>
</feature>
<gene>
    <name evidence="1" type="ORF">T4A_4606</name>
</gene>
<name>A0A0V1AUY4_TRIPS</name>
<dbReference type="Proteomes" id="UP000054632">
    <property type="component" value="Unassembled WGS sequence"/>
</dbReference>
<evidence type="ECO:0000313" key="1">
    <source>
        <dbReference type="EMBL" id="KRY28571.1"/>
    </source>
</evidence>
<dbReference type="EMBL" id="JYDR01005336">
    <property type="protein sequence ID" value="KRY28571.1"/>
    <property type="molecule type" value="Genomic_DNA"/>
</dbReference>
<protein>
    <submittedName>
        <fullName evidence="1">Uncharacterized protein</fullName>
    </submittedName>
</protein>
<sequence length="40" mass="4490">LSWGNSATTVLHNLQTALWYISPPATRMHSIHTCPNVSFH</sequence>
<evidence type="ECO:0000313" key="2">
    <source>
        <dbReference type="Proteomes" id="UP000054632"/>
    </source>
</evidence>
<accession>A0A0V1AUY4</accession>
<proteinExistence type="predicted"/>
<organism evidence="1 2">
    <name type="scientific">Trichinella pseudospiralis</name>
    <name type="common">Parasitic roundworm</name>
    <dbReference type="NCBI Taxonomy" id="6337"/>
    <lineage>
        <taxon>Eukaryota</taxon>
        <taxon>Metazoa</taxon>
        <taxon>Ecdysozoa</taxon>
        <taxon>Nematoda</taxon>
        <taxon>Enoplea</taxon>
        <taxon>Dorylaimia</taxon>
        <taxon>Trichinellida</taxon>
        <taxon>Trichinellidae</taxon>
        <taxon>Trichinella</taxon>
    </lineage>
</organism>
<reference evidence="1 2" key="1">
    <citation type="submission" date="2015-01" db="EMBL/GenBank/DDBJ databases">
        <title>Evolution of Trichinella species and genotypes.</title>
        <authorList>
            <person name="Korhonen P.K."/>
            <person name="Edoardo P."/>
            <person name="Giuseppe L.R."/>
            <person name="Gasser R.B."/>
        </authorList>
    </citation>
    <scope>NUCLEOTIDE SEQUENCE [LARGE SCALE GENOMIC DNA]</scope>
    <source>
        <strain evidence="1">ISS13</strain>
    </source>
</reference>
<feature type="non-terminal residue" evidence="1">
    <location>
        <position position="40"/>
    </location>
</feature>
<comment type="caution">
    <text evidence="1">The sequence shown here is derived from an EMBL/GenBank/DDBJ whole genome shotgun (WGS) entry which is preliminary data.</text>
</comment>
<dbReference type="AlphaFoldDB" id="A0A0V1AUY4"/>